<keyword evidence="3" id="KW-1015">Disulfide bond</keyword>
<dbReference type="Proteomes" id="UP000199441">
    <property type="component" value="Unassembled WGS sequence"/>
</dbReference>
<feature type="disulfide bond" description="Redox-active" evidence="3">
    <location>
        <begin position="60"/>
        <end position="64"/>
    </location>
</feature>
<dbReference type="Pfam" id="PF02630">
    <property type="entry name" value="SCO1-SenC"/>
    <property type="match status" value="1"/>
</dbReference>
<keyword evidence="4" id="KW-0732">Signal</keyword>
<keyword evidence="2" id="KW-0479">Metal-binding</keyword>
<proteinExistence type="inferred from homology"/>
<dbReference type="AlphaFoldDB" id="A0A1H2XW24"/>
<feature type="chain" id="PRO_5011788003" evidence="4">
    <location>
        <begin position="19"/>
        <end position="187"/>
    </location>
</feature>
<name>A0A1H2XW24_9RHOB</name>
<dbReference type="Gene3D" id="3.40.30.10">
    <property type="entry name" value="Glutaredoxin"/>
    <property type="match status" value="1"/>
</dbReference>
<feature type="binding site" evidence="2">
    <location>
        <position position="60"/>
    </location>
    <ligand>
        <name>Cu cation</name>
        <dbReference type="ChEBI" id="CHEBI:23378"/>
    </ligand>
</feature>
<reference evidence="6" key="1">
    <citation type="submission" date="2016-10" db="EMBL/GenBank/DDBJ databases">
        <authorList>
            <person name="Varghese N."/>
            <person name="Submissions S."/>
        </authorList>
    </citation>
    <scope>NUCLEOTIDE SEQUENCE [LARGE SCALE GENOMIC DNA]</scope>
    <source>
        <strain evidence="6">DSM 26922</strain>
    </source>
</reference>
<dbReference type="PANTHER" id="PTHR12151:SF25">
    <property type="entry name" value="LINALOOL DEHYDRATASE_ISOMERASE DOMAIN-CONTAINING PROTEIN"/>
    <property type="match status" value="1"/>
</dbReference>
<dbReference type="InterPro" id="IPR003782">
    <property type="entry name" value="SCO1/SenC"/>
</dbReference>
<dbReference type="PANTHER" id="PTHR12151">
    <property type="entry name" value="ELECTRON TRANSPORT PROTIN SCO1/SENC FAMILY MEMBER"/>
    <property type="match status" value="1"/>
</dbReference>
<organism evidence="5 6">
    <name type="scientific">Litoreibacter albidus</name>
    <dbReference type="NCBI Taxonomy" id="670155"/>
    <lineage>
        <taxon>Bacteria</taxon>
        <taxon>Pseudomonadati</taxon>
        <taxon>Pseudomonadota</taxon>
        <taxon>Alphaproteobacteria</taxon>
        <taxon>Rhodobacterales</taxon>
        <taxon>Roseobacteraceae</taxon>
        <taxon>Litoreibacter</taxon>
    </lineage>
</organism>
<dbReference type="GO" id="GO:0046872">
    <property type="term" value="F:metal ion binding"/>
    <property type="evidence" value="ECO:0007669"/>
    <property type="project" value="UniProtKB-KW"/>
</dbReference>
<feature type="signal peptide" evidence="4">
    <location>
        <begin position="1"/>
        <end position="18"/>
    </location>
</feature>
<sequence length="187" mass="19651">MMRYSLLAALLCASPALADQPSLPFNLGGAFELTDQSGAQRTQVDPAGNAQLLFFGYANCREICSAALPLMAQIADAVAAQGIAVTPVMITVDPARDTVAAMGPALKQHHSDFIGLTGTPDQLQVAYDAYQIETEEVFFDPEYGPVYAHGSFLYLLDADGQLLTLVPPVVSPEAAAGIVAKYASGQS</sequence>
<protein>
    <submittedName>
        <fullName evidence="5">Protein SCO1/2</fullName>
    </submittedName>
</protein>
<evidence type="ECO:0000256" key="1">
    <source>
        <dbReference type="ARBA" id="ARBA00010996"/>
    </source>
</evidence>
<evidence type="ECO:0000256" key="3">
    <source>
        <dbReference type="PIRSR" id="PIRSR603782-2"/>
    </source>
</evidence>
<feature type="binding site" evidence="2">
    <location>
        <position position="64"/>
    </location>
    <ligand>
        <name>Cu cation</name>
        <dbReference type="ChEBI" id="CHEBI:23378"/>
    </ligand>
</feature>
<evidence type="ECO:0000313" key="6">
    <source>
        <dbReference type="Proteomes" id="UP000199441"/>
    </source>
</evidence>
<feature type="binding site" evidence="2">
    <location>
        <position position="149"/>
    </location>
    <ligand>
        <name>Cu cation</name>
        <dbReference type="ChEBI" id="CHEBI:23378"/>
    </ligand>
</feature>
<keyword evidence="6" id="KW-1185">Reference proteome</keyword>
<dbReference type="EMBL" id="FNOI01000003">
    <property type="protein sequence ID" value="SDW97031.1"/>
    <property type="molecule type" value="Genomic_DNA"/>
</dbReference>
<keyword evidence="2" id="KW-0186">Copper</keyword>
<accession>A0A1H2XW24</accession>
<comment type="similarity">
    <text evidence="1">Belongs to the SCO1/2 family.</text>
</comment>
<evidence type="ECO:0000256" key="4">
    <source>
        <dbReference type="SAM" id="SignalP"/>
    </source>
</evidence>
<evidence type="ECO:0000313" key="5">
    <source>
        <dbReference type="EMBL" id="SDW97031.1"/>
    </source>
</evidence>
<dbReference type="InterPro" id="IPR036249">
    <property type="entry name" value="Thioredoxin-like_sf"/>
</dbReference>
<gene>
    <name evidence="5" type="ORF">SAMN04488001_2125</name>
</gene>
<evidence type="ECO:0000256" key="2">
    <source>
        <dbReference type="PIRSR" id="PIRSR603782-1"/>
    </source>
</evidence>
<dbReference type="CDD" id="cd02968">
    <property type="entry name" value="SCO"/>
    <property type="match status" value="1"/>
</dbReference>
<dbReference type="STRING" id="670155.SAMN04488001_2125"/>
<dbReference type="SUPFAM" id="SSF52833">
    <property type="entry name" value="Thioredoxin-like"/>
    <property type="match status" value="1"/>
</dbReference>